<name>A0AAQ3KJ16_9LILI</name>
<feature type="region of interest" description="Disordered" evidence="1">
    <location>
        <begin position="73"/>
        <end position="99"/>
    </location>
</feature>
<evidence type="ECO:0000313" key="2">
    <source>
        <dbReference type="EMBL" id="WOL09522.1"/>
    </source>
</evidence>
<protein>
    <submittedName>
        <fullName evidence="2">Uncharacterized protein</fullName>
    </submittedName>
</protein>
<dbReference type="Proteomes" id="UP001327560">
    <property type="component" value="Chromosome 6"/>
</dbReference>
<accession>A0AAQ3KJ16</accession>
<keyword evidence="3" id="KW-1185">Reference proteome</keyword>
<reference evidence="2 3" key="1">
    <citation type="submission" date="2023-10" db="EMBL/GenBank/DDBJ databases">
        <title>Chromosome-scale genome assembly provides insights into flower coloration mechanisms of Canna indica.</title>
        <authorList>
            <person name="Li C."/>
        </authorList>
    </citation>
    <scope>NUCLEOTIDE SEQUENCE [LARGE SCALE GENOMIC DNA]</scope>
    <source>
        <tissue evidence="2">Flower</tissue>
    </source>
</reference>
<sequence>MAWADHGSWARAARPTYPIGYVLEHRRAYLAPSKLFGSDQSRPQLGRASSVRERYRPIATSRYRPLTMPSAAASLAGSPLSSPPSTTASRPSTALPCGLRRRRRCPPLTQRLRPHPLFLRGLRRRRQRRGNISLATWSGERSGEVLWRAAVAGLVSIQPFFGGVEASPSEKRFDAVPLGKMELFEWMYVVDVPAGSADRDHEPANGWGVGVGG</sequence>
<dbReference type="EMBL" id="CP136895">
    <property type="protein sequence ID" value="WOL09522.1"/>
    <property type="molecule type" value="Genomic_DNA"/>
</dbReference>
<organism evidence="2 3">
    <name type="scientific">Canna indica</name>
    <name type="common">Indian-shot</name>
    <dbReference type="NCBI Taxonomy" id="4628"/>
    <lineage>
        <taxon>Eukaryota</taxon>
        <taxon>Viridiplantae</taxon>
        <taxon>Streptophyta</taxon>
        <taxon>Embryophyta</taxon>
        <taxon>Tracheophyta</taxon>
        <taxon>Spermatophyta</taxon>
        <taxon>Magnoliopsida</taxon>
        <taxon>Liliopsida</taxon>
        <taxon>Zingiberales</taxon>
        <taxon>Cannaceae</taxon>
        <taxon>Canna</taxon>
    </lineage>
</organism>
<gene>
    <name evidence="2" type="ORF">Cni_G18275</name>
</gene>
<feature type="compositionally biased region" description="Low complexity" evidence="1">
    <location>
        <begin position="73"/>
        <end position="98"/>
    </location>
</feature>
<dbReference type="AlphaFoldDB" id="A0AAQ3KJ16"/>
<evidence type="ECO:0000256" key="1">
    <source>
        <dbReference type="SAM" id="MobiDB-lite"/>
    </source>
</evidence>
<evidence type="ECO:0000313" key="3">
    <source>
        <dbReference type="Proteomes" id="UP001327560"/>
    </source>
</evidence>
<proteinExistence type="predicted"/>